<name>A0A9P4M7E6_9PEZI</name>
<sequence>MVTRINLAYTGPVNPPGAKPVLSLQQVWQGLERKVRYAQEFVPVIESCKVTREEGVEVDRYVIFKPQDGAEHGKEGESVHELVRLYEPCKVDFARDDGSLVCNIVADGPAGTTEDLQMTYSFELKFPDIKEGDTKAIEEMRKKQQGMAKTAVESSIKTIREMVTDGRIK</sequence>
<dbReference type="OrthoDB" id="2320332at2759"/>
<evidence type="ECO:0000313" key="2">
    <source>
        <dbReference type="Proteomes" id="UP000799772"/>
    </source>
</evidence>
<dbReference type="CDD" id="cd08863">
    <property type="entry name" value="SRPBCC_DUF1857"/>
    <property type="match status" value="1"/>
</dbReference>
<dbReference type="Proteomes" id="UP000799772">
    <property type="component" value="Unassembled WGS sequence"/>
</dbReference>
<dbReference type="Gene3D" id="3.30.530.20">
    <property type="match status" value="1"/>
</dbReference>
<evidence type="ECO:0000313" key="1">
    <source>
        <dbReference type="EMBL" id="KAF2100616.1"/>
    </source>
</evidence>
<dbReference type="SUPFAM" id="SSF55961">
    <property type="entry name" value="Bet v1-like"/>
    <property type="match status" value="1"/>
</dbReference>
<accession>A0A9P4M7E6</accession>
<keyword evidence="2" id="KW-1185">Reference proteome</keyword>
<comment type="caution">
    <text evidence="1">The sequence shown here is derived from an EMBL/GenBank/DDBJ whole genome shotgun (WGS) entry which is preliminary data.</text>
</comment>
<protein>
    <submittedName>
        <fullName evidence="1">DUF1857-domain-containing protein</fullName>
    </submittedName>
</protein>
<gene>
    <name evidence="1" type="ORF">NA57DRAFT_54694</name>
</gene>
<dbReference type="Pfam" id="PF08982">
    <property type="entry name" value="AtaL"/>
    <property type="match status" value="1"/>
</dbReference>
<dbReference type="AlphaFoldDB" id="A0A9P4M7E6"/>
<dbReference type="InterPro" id="IPR015075">
    <property type="entry name" value="AtaL"/>
</dbReference>
<organism evidence="1 2">
    <name type="scientific">Rhizodiscina lignyota</name>
    <dbReference type="NCBI Taxonomy" id="1504668"/>
    <lineage>
        <taxon>Eukaryota</taxon>
        <taxon>Fungi</taxon>
        <taxon>Dikarya</taxon>
        <taxon>Ascomycota</taxon>
        <taxon>Pezizomycotina</taxon>
        <taxon>Dothideomycetes</taxon>
        <taxon>Pleosporomycetidae</taxon>
        <taxon>Aulographales</taxon>
        <taxon>Rhizodiscinaceae</taxon>
        <taxon>Rhizodiscina</taxon>
    </lineage>
</organism>
<proteinExistence type="predicted"/>
<reference evidence="1" key="1">
    <citation type="journal article" date="2020" name="Stud. Mycol.">
        <title>101 Dothideomycetes genomes: a test case for predicting lifestyles and emergence of pathogens.</title>
        <authorList>
            <person name="Haridas S."/>
            <person name="Albert R."/>
            <person name="Binder M."/>
            <person name="Bloem J."/>
            <person name="Labutti K."/>
            <person name="Salamov A."/>
            <person name="Andreopoulos B."/>
            <person name="Baker S."/>
            <person name="Barry K."/>
            <person name="Bills G."/>
            <person name="Bluhm B."/>
            <person name="Cannon C."/>
            <person name="Castanera R."/>
            <person name="Culley D."/>
            <person name="Daum C."/>
            <person name="Ezra D."/>
            <person name="Gonzalez J."/>
            <person name="Henrissat B."/>
            <person name="Kuo A."/>
            <person name="Liang C."/>
            <person name="Lipzen A."/>
            <person name="Lutzoni F."/>
            <person name="Magnuson J."/>
            <person name="Mondo S."/>
            <person name="Nolan M."/>
            <person name="Ohm R."/>
            <person name="Pangilinan J."/>
            <person name="Park H.-J."/>
            <person name="Ramirez L."/>
            <person name="Alfaro M."/>
            <person name="Sun H."/>
            <person name="Tritt A."/>
            <person name="Yoshinaga Y."/>
            <person name="Zwiers L.-H."/>
            <person name="Turgeon B."/>
            <person name="Goodwin S."/>
            <person name="Spatafora J."/>
            <person name="Crous P."/>
            <person name="Grigoriev I."/>
        </authorList>
    </citation>
    <scope>NUCLEOTIDE SEQUENCE</scope>
    <source>
        <strain evidence="1">CBS 133067</strain>
    </source>
</reference>
<dbReference type="EMBL" id="ML978124">
    <property type="protein sequence ID" value="KAF2100616.1"/>
    <property type="molecule type" value="Genomic_DNA"/>
</dbReference>
<dbReference type="InterPro" id="IPR023393">
    <property type="entry name" value="START-like_dom_sf"/>
</dbReference>